<feature type="transmembrane region" description="Helical" evidence="1">
    <location>
        <begin position="50"/>
        <end position="71"/>
    </location>
</feature>
<sequence>MNSHVVFLLNLLSTWYMVGLIWMVQIVHYNLFDRVGTEGFADYERDHSRLITPIVALPMLVELGTACALVVAAPPGFSRTAAILGLVAVGLIWLSTAFLQVPYHGKLSLGFDQSAYRGLVATNWIRTMLWTARGVLLAYFAAKMLGRS</sequence>
<gene>
    <name evidence="2" type="ORF">Pla22_51830</name>
</gene>
<dbReference type="OrthoDB" id="27509at2"/>
<organism evidence="2 3">
    <name type="scientific">Rubripirellula amarantea</name>
    <dbReference type="NCBI Taxonomy" id="2527999"/>
    <lineage>
        <taxon>Bacteria</taxon>
        <taxon>Pseudomonadati</taxon>
        <taxon>Planctomycetota</taxon>
        <taxon>Planctomycetia</taxon>
        <taxon>Pirellulales</taxon>
        <taxon>Pirellulaceae</taxon>
        <taxon>Rubripirellula</taxon>
    </lineage>
</organism>
<feature type="transmembrane region" description="Helical" evidence="1">
    <location>
        <begin position="83"/>
        <end position="103"/>
    </location>
</feature>
<keyword evidence="1" id="KW-1133">Transmembrane helix</keyword>
<protein>
    <recommendedName>
        <fullName evidence="4">DUF1772 domain-containing protein</fullName>
    </recommendedName>
</protein>
<evidence type="ECO:0000313" key="3">
    <source>
        <dbReference type="Proteomes" id="UP000316598"/>
    </source>
</evidence>
<reference evidence="2 3" key="1">
    <citation type="submission" date="2019-02" db="EMBL/GenBank/DDBJ databases">
        <title>Deep-cultivation of Planctomycetes and their phenomic and genomic characterization uncovers novel biology.</title>
        <authorList>
            <person name="Wiegand S."/>
            <person name="Jogler M."/>
            <person name="Boedeker C."/>
            <person name="Pinto D."/>
            <person name="Vollmers J."/>
            <person name="Rivas-Marin E."/>
            <person name="Kohn T."/>
            <person name="Peeters S.H."/>
            <person name="Heuer A."/>
            <person name="Rast P."/>
            <person name="Oberbeckmann S."/>
            <person name="Bunk B."/>
            <person name="Jeske O."/>
            <person name="Meyerdierks A."/>
            <person name="Storesund J.E."/>
            <person name="Kallscheuer N."/>
            <person name="Luecker S."/>
            <person name="Lage O.M."/>
            <person name="Pohl T."/>
            <person name="Merkel B.J."/>
            <person name="Hornburger P."/>
            <person name="Mueller R.-W."/>
            <person name="Bruemmer F."/>
            <person name="Labrenz M."/>
            <person name="Spormann A.M."/>
            <person name="Op Den Camp H."/>
            <person name="Overmann J."/>
            <person name="Amann R."/>
            <person name="Jetten M.S.M."/>
            <person name="Mascher T."/>
            <person name="Medema M.H."/>
            <person name="Devos D.P."/>
            <person name="Kaster A.-K."/>
            <person name="Ovreas L."/>
            <person name="Rohde M."/>
            <person name="Galperin M.Y."/>
            <person name="Jogler C."/>
        </authorList>
    </citation>
    <scope>NUCLEOTIDE SEQUENCE [LARGE SCALE GENOMIC DNA]</scope>
    <source>
        <strain evidence="2 3">Pla22</strain>
    </source>
</reference>
<dbReference type="EMBL" id="SJPI01000004">
    <property type="protein sequence ID" value="TWT48182.1"/>
    <property type="molecule type" value="Genomic_DNA"/>
</dbReference>
<keyword evidence="3" id="KW-1185">Reference proteome</keyword>
<dbReference type="RefSeq" id="WP_146517580.1">
    <property type="nucleotide sequence ID" value="NZ_SJPI01000004.1"/>
</dbReference>
<keyword evidence="1" id="KW-0472">Membrane</keyword>
<evidence type="ECO:0008006" key="4">
    <source>
        <dbReference type="Google" id="ProtNLM"/>
    </source>
</evidence>
<feature type="transmembrane region" description="Helical" evidence="1">
    <location>
        <begin position="7"/>
        <end position="30"/>
    </location>
</feature>
<dbReference type="Proteomes" id="UP000316598">
    <property type="component" value="Unassembled WGS sequence"/>
</dbReference>
<comment type="caution">
    <text evidence="2">The sequence shown here is derived from an EMBL/GenBank/DDBJ whole genome shotgun (WGS) entry which is preliminary data.</text>
</comment>
<evidence type="ECO:0000256" key="1">
    <source>
        <dbReference type="SAM" id="Phobius"/>
    </source>
</evidence>
<accession>A0A5C5WEL2</accession>
<proteinExistence type="predicted"/>
<evidence type="ECO:0000313" key="2">
    <source>
        <dbReference type="EMBL" id="TWT48182.1"/>
    </source>
</evidence>
<feature type="transmembrane region" description="Helical" evidence="1">
    <location>
        <begin position="123"/>
        <end position="142"/>
    </location>
</feature>
<dbReference type="AlphaFoldDB" id="A0A5C5WEL2"/>
<name>A0A5C5WEL2_9BACT</name>
<keyword evidence="1" id="KW-0812">Transmembrane</keyword>